<dbReference type="EMBL" id="KQ242879">
    <property type="protein sequence ID" value="KNC77003.1"/>
    <property type="molecule type" value="Genomic_DNA"/>
</dbReference>
<name>A0A0L0FLV6_9EUKA</name>
<organism evidence="2 3">
    <name type="scientific">Sphaeroforma arctica JP610</name>
    <dbReference type="NCBI Taxonomy" id="667725"/>
    <lineage>
        <taxon>Eukaryota</taxon>
        <taxon>Ichthyosporea</taxon>
        <taxon>Ichthyophonida</taxon>
        <taxon>Sphaeroforma</taxon>
    </lineage>
</organism>
<evidence type="ECO:0000313" key="2">
    <source>
        <dbReference type="EMBL" id="KNC77003.1"/>
    </source>
</evidence>
<dbReference type="AlphaFoldDB" id="A0A0L0FLV6"/>
<dbReference type="RefSeq" id="XP_014150905.1">
    <property type="nucleotide sequence ID" value="XM_014295430.1"/>
</dbReference>
<feature type="compositionally biased region" description="Basic residues" evidence="1">
    <location>
        <begin position="105"/>
        <end position="122"/>
    </location>
</feature>
<accession>A0A0L0FLV6</accession>
<gene>
    <name evidence="2" type="ORF">SARC_10523</name>
</gene>
<evidence type="ECO:0000256" key="1">
    <source>
        <dbReference type="SAM" id="MobiDB-lite"/>
    </source>
</evidence>
<feature type="region of interest" description="Disordered" evidence="1">
    <location>
        <begin position="103"/>
        <end position="125"/>
    </location>
</feature>
<proteinExistence type="predicted"/>
<protein>
    <submittedName>
        <fullName evidence="2">Uncharacterized protein</fullName>
    </submittedName>
</protein>
<sequence length="139" mass="15721">MVVVTSTTWSKDEKKNDPAVSVDEVAISQLLDKRTAAKLNKKYDEADAFAKELQGMNVRYSDDTKMWYATGGTKNPAQTSPVKVVATKNGKGLRPMNAYELKMKERQRRQSKKNAKKQKMIKASKISKITKFDDFKSDP</sequence>
<dbReference type="Proteomes" id="UP000054560">
    <property type="component" value="Unassembled WGS sequence"/>
</dbReference>
<keyword evidence="3" id="KW-1185">Reference proteome</keyword>
<evidence type="ECO:0000313" key="3">
    <source>
        <dbReference type="Proteomes" id="UP000054560"/>
    </source>
</evidence>
<dbReference type="GeneID" id="25911027"/>
<reference evidence="2 3" key="1">
    <citation type="submission" date="2011-02" db="EMBL/GenBank/DDBJ databases">
        <title>The Genome Sequence of Sphaeroforma arctica JP610.</title>
        <authorList>
            <consortium name="The Broad Institute Genome Sequencing Platform"/>
            <person name="Russ C."/>
            <person name="Cuomo C."/>
            <person name="Young S.K."/>
            <person name="Zeng Q."/>
            <person name="Gargeya S."/>
            <person name="Alvarado L."/>
            <person name="Berlin A."/>
            <person name="Chapman S.B."/>
            <person name="Chen Z."/>
            <person name="Freedman E."/>
            <person name="Gellesch M."/>
            <person name="Goldberg J."/>
            <person name="Griggs A."/>
            <person name="Gujja S."/>
            <person name="Heilman E."/>
            <person name="Heiman D."/>
            <person name="Howarth C."/>
            <person name="Mehta T."/>
            <person name="Neiman D."/>
            <person name="Pearson M."/>
            <person name="Roberts A."/>
            <person name="Saif S."/>
            <person name="Shea T."/>
            <person name="Shenoy N."/>
            <person name="Sisk P."/>
            <person name="Stolte C."/>
            <person name="Sykes S."/>
            <person name="White J."/>
            <person name="Yandava C."/>
            <person name="Burger G."/>
            <person name="Gray M.W."/>
            <person name="Holland P.W.H."/>
            <person name="King N."/>
            <person name="Lang F.B.F."/>
            <person name="Roger A.J."/>
            <person name="Ruiz-Trillo I."/>
            <person name="Haas B."/>
            <person name="Nusbaum C."/>
            <person name="Birren B."/>
        </authorList>
    </citation>
    <scope>NUCLEOTIDE SEQUENCE [LARGE SCALE GENOMIC DNA]</scope>
    <source>
        <strain evidence="2 3">JP610</strain>
    </source>
</reference>
<dbReference type="Gene3D" id="1.20.120.1910">
    <property type="entry name" value="Cysteine-tRNA ligase, C-terminal anti-codon recognition domain"/>
    <property type="match status" value="1"/>
</dbReference>